<comment type="caution">
    <text evidence="2">The sequence shown here is derived from an EMBL/GenBank/DDBJ whole genome shotgun (WGS) entry which is preliminary data.</text>
</comment>
<feature type="compositionally biased region" description="Basic residues" evidence="1">
    <location>
        <begin position="39"/>
        <end position="49"/>
    </location>
</feature>
<reference evidence="2" key="1">
    <citation type="submission" date="2020-08" db="EMBL/GenBank/DDBJ databases">
        <title>Multicomponent nature underlies the extraordinary mechanical properties of spider dragline silk.</title>
        <authorList>
            <person name="Kono N."/>
            <person name="Nakamura H."/>
            <person name="Mori M."/>
            <person name="Yoshida Y."/>
            <person name="Ohtoshi R."/>
            <person name="Malay A.D."/>
            <person name="Moran D.A.P."/>
            <person name="Tomita M."/>
            <person name="Numata K."/>
            <person name="Arakawa K."/>
        </authorList>
    </citation>
    <scope>NUCLEOTIDE SEQUENCE</scope>
</reference>
<evidence type="ECO:0000313" key="2">
    <source>
        <dbReference type="EMBL" id="GFY79649.1"/>
    </source>
</evidence>
<evidence type="ECO:0000256" key="1">
    <source>
        <dbReference type="SAM" id="MobiDB-lite"/>
    </source>
</evidence>
<dbReference type="Proteomes" id="UP000886998">
    <property type="component" value="Unassembled WGS sequence"/>
</dbReference>
<evidence type="ECO:0000313" key="3">
    <source>
        <dbReference type="Proteomes" id="UP000886998"/>
    </source>
</evidence>
<feature type="compositionally biased region" description="Basic residues" evidence="1">
    <location>
        <begin position="66"/>
        <end position="76"/>
    </location>
</feature>
<organism evidence="2 3">
    <name type="scientific">Trichonephila inaurata madagascariensis</name>
    <dbReference type="NCBI Taxonomy" id="2747483"/>
    <lineage>
        <taxon>Eukaryota</taxon>
        <taxon>Metazoa</taxon>
        <taxon>Ecdysozoa</taxon>
        <taxon>Arthropoda</taxon>
        <taxon>Chelicerata</taxon>
        <taxon>Arachnida</taxon>
        <taxon>Araneae</taxon>
        <taxon>Araneomorphae</taxon>
        <taxon>Entelegynae</taxon>
        <taxon>Araneoidea</taxon>
        <taxon>Nephilidae</taxon>
        <taxon>Trichonephila</taxon>
        <taxon>Trichonephila inaurata</taxon>
    </lineage>
</organism>
<sequence>MMDLDRKYLELKEKYLAPKRAETSGPPDPPRTTPDPDKRRKQKDVKKKTAGPPDHPPTVLNLDKGHQHKDLKRNIA</sequence>
<accession>A0A8X6YZJ3</accession>
<keyword evidence="3" id="KW-1185">Reference proteome</keyword>
<dbReference type="EMBL" id="BMAV01023716">
    <property type="protein sequence ID" value="GFY79649.1"/>
    <property type="molecule type" value="Genomic_DNA"/>
</dbReference>
<proteinExistence type="predicted"/>
<protein>
    <submittedName>
        <fullName evidence="2">Uncharacterized protein</fullName>
    </submittedName>
</protein>
<dbReference type="AlphaFoldDB" id="A0A8X6YZJ3"/>
<feature type="region of interest" description="Disordered" evidence="1">
    <location>
        <begin position="14"/>
        <end position="76"/>
    </location>
</feature>
<name>A0A8X6YZJ3_9ARAC</name>
<gene>
    <name evidence="2" type="ORF">TNIN_95321</name>
</gene>